<dbReference type="PROSITE" id="PS50977">
    <property type="entry name" value="HTH_TETR_2"/>
    <property type="match status" value="1"/>
</dbReference>
<evidence type="ECO:0000313" key="5">
    <source>
        <dbReference type="Proteomes" id="UP000663629"/>
    </source>
</evidence>
<dbReference type="PROSITE" id="PS01081">
    <property type="entry name" value="HTH_TETR_1"/>
    <property type="match status" value="1"/>
</dbReference>
<organism evidence="4 5">
    <name type="scientific">Paracoccus methylovorus</name>
    <dbReference type="NCBI Taxonomy" id="2812658"/>
    <lineage>
        <taxon>Bacteria</taxon>
        <taxon>Pseudomonadati</taxon>
        <taxon>Pseudomonadota</taxon>
        <taxon>Alphaproteobacteria</taxon>
        <taxon>Rhodobacterales</taxon>
        <taxon>Paracoccaceae</taxon>
        <taxon>Paracoccus</taxon>
    </lineage>
</organism>
<dbReference type="InterPro" id="IPR050109">
    <property type="entry name" value="HTH-type_TetR-like_transc_reg"/>
</dbReference>
<dbReference type="SUPFAM" id="SSF48498">
    <property type="entry name" value="Tetracyclin repressor-like, C-terminal domain"/>
    <property type="match status" value="1"/>
</dbReference>
<dbReference type="RefSeq" id="WP_205294233.1">
    <property type="nucleotide sequence ID" value="NZ_CP070368.1"/>
</dbReference>
<dbReference type="InterPro" id="IPR009057">
    <property type="entry name" value="Homeodomain-like_sf"/>
</dbReference>
<dbReference type="Gene3D" id="1.10.10.60">
    <property type="entry name" value="Homeodomain-like"/>
    <property type="match status" value="1"/>
</dbReference>
<keyword evidence="5" id="KW-1185">Reference proteome</keyword>
<dbReference type="InterPro" id="IPR023772">
    <property type="entry name" value="DNA-bd_HTH_TetR-type_CS"/>
</dbReference>
<keyword evidence="1 2" id="KW-0238">DNA-binding</keyword>
<dbReference type="EMBL" id="CP070368">
    <property type="protein sequence ID" value="QRZ13238.1"/>
    <property type="molecule type" value="Genomic_DNA"/>
</dbReference>
<dbReference type="PANTHER" id="PTHR30055">
    <property type="entry name" value="HTH-TYPE TRANSCRIPTIONAL REGULATOR RUTR"/>
    <property type="match status" value="1"/>
</dbReference>
<dbReference type="Pfam" id="PF00440">
    <property type="entry name" value="TetR_N"/>
    <property type="match status" value="1"/>
</dbReference>
<dbReference type="InterPro" id="IPR039536">
    <property type="entry name" value="TetR_C_Proteobacteria"/>
</dbReference>
<dbReference type="InterPro" id="IPR036271">
    <property type="entry name" value="Tet_transcr_reg_TetR-rel_C_sf"/>
</dbReference>
<reference evidence="4 5" key="1">
    <citation type="submission" date="2021-02" db="EMBL/GenBank/DDBJ databases">
        <title>Paracoccus methylovroum sp.nov., a new methanol and methylamine utilizing methylotrophic denitrifer.</title>
        <authorList>
            <person name="Timsy T."/>
            <person name="Behrendt U."/>
            <person name="Ulrich A."/>
            <person name="Spanner T."/>
            <person name="Foesel B.U."/>
            <person name="Horn M.A."/>
            <person name="Kolb S."/>
        </authorList>
    </citation>
    <scope>NUCLEOTIDE SEQUENCE [LARGE SCALE GENOMIC DNA]</scope>
    <source>
        <strain evidence="4 5">H4-D09</strain>
    </source>
</reference>
<proteinExistence type="predicted"/>
<sequence>MPKTLPITRGRKFLQVLEGARTIFLRDGFEGASVDDIAREAGVSKATLYSYFPDKRVMFIEVFRNELAREATDASALIEVDLPVGQVLPFIVQIISAHMISEFGLRIFRVSVGEAERFPSLAQEYYESGPALLRQQLIGYLERCVQREELNIPDLELAADQLIELAGVTIRDRALFLGPKSVDKDLLRRVNHSAVAMFLSCYGTGQASLADVAEMAE</sequence>
<evidence type="ECO:0000256" key="2">
    <source>
        <dbReference type="PROSITE-ProRule" id="PRU00335"/>
    </source>
</evidence>
<dbReference type="PRINTS" id="PR00455">
    <property type="entry name" value="HTHTETR"/>
</dbReference>
<feature type="DNA-binding region" description="H-T-H motif" evidence="2">
    <location>
        <begin position="33"/>
        <end position="52"/>
    </location>
</feature>
<evidence type="ECO:0000256" key="1">
    <source>
        <dbReference type="ARBA" id="ARBA00023125"/>
    </source>
</evidence>
<dbReference type="PANTHER" id="PTHR30055:SF146">
    <property type="entry name" value="HTH-TYPE TRANSCRIPTIONAL DUAL REGULATOR CECR"/>
    <property type="match status" value="1"/>
</dbReference>
<dbReference type="SUPFAM" id="SSF46689">
    <property type="entry name" value="Homeodomain-like"/>
    <property type="match status" value="1"/>
</dbReference>
<dbReference type="Proteomes" id="UP000663629">
    <property type="component" value="Chromosome 1"/>
</dbReference>
<protein>
    <submittedName>
        <fullName evidence="4">TetR/AcrR family transcriptional regulator</fullName>
    </submittedName>
</protein>
<evidence type="ECO:0000259" key="3">
    <source>
        <dbReference type="PROSITE" id="PS50977"/>
    </source>
</evidence>
<dbReference type="Gene3D" id="1.10.357.10">
    <property type="entry name" value="Tetracycline Repressor, domain 2"/>
    <property type="match status" value="1"/>
</dbReference>
<dbReference type="Pfam" id="PF14246">
    <property type="entry name" value="TetR_C_7"/>
    <property type="match status" value="1"/>
</dbReference>
<dbReference type="InterPro" id="IPR001647">
    <property type="entry name" value="HTH_TetR"/>
</dbReference>
<accession>A0ABX7JG72</accession>
<gene>
    <name evidence="4" type="ORF">JWJ88_00830</name>
</gene>
<feature type="domain" description="HTH tetR-type" evidence="3">
    <location>
        <begin position="10"/>
        <end position="70"/>
    </location>
</feature>
<evidence type="ECO:0000313" key="4">
    <source>
        <dbReference type="EMBL" id="QRZ13238.1"/>
    </source>
</evidence>
<name>A0ABX7JG72_9RHOB</name>